<gene>
    <name evidence="1" type="ORF">M8818_007215</name>
</gene>
<reference evidence="1" key="1">
    <citation type="submission" date="2024-02" db="EMBL/GenBank/DDBJ databases">
        <title>Metagenome Assembled Genome of Zalaria obscura JY119.</title>
        <authorList>
            <person name="Vighnesh L."/>
            <person name="Jagadeeshwari U."/>
            <person name="Venkata Ramana C."/>
            <person name="Sasikala C."/>
        </authorList>
    </citation>
    <scope>NUCLEOTIDE SEQUENCE</scope>
    <source>
        <strain evidence="1">JY119</strain>
    </source>
</reference>
<evidence type="ECO:0000313" key="2">
    <source>
        <dbReference type="Proteomes" id="UP001320706"/>
    </source>
</evidence>
<dbReference type="EMBL" id="JAMKPW020000042">
    <property type="protein sequence ID" value="KAK8196063.1"/>
    <property type="molecule type" value="Genomic_DNA"/>
</dbReference>
<proteinExistence type="predicted"/>
<accession>A0ACC3S4S5</accession>
<dbReference type="Proteomes" id="UP001320706">
    <property type="component" value="Unassembled WGS sequence"/>
</dbReference>
<keyword evidence="2" id="KW-1185">Reference proteome</keyword>
<evidence type="ECO:0000313" key="1">
    <source>
        <dbReference type="EMBL" id="KAK8196063.1"/>
    </source>
</evidence>
<organism evidence="1 2">
    <name type="scientific">Zalaria obscura</name>
    <dbReference type="NCBI Taxonomy" id="2024903"/>
    <lineage>
        <taxon>Eukaryota</taxon>
        <taxon>Fungi</taxon>
        <taxon>Dikarya</taxon>
        <taxon>Ascomycota</taxon>
        <taxon>Pezizomycotina</taxon>
        <taxon>Dothideomycetes</taxon>
        <taxon>Dothideomycetidae</taxon>
        <taxon>Dothideales</taxon>
        <taxon>Zalariaceae</taxon>
        <taxon>Zalaria</taxon>
    </lineage>
</organism>
<name>A0ACC3S4S5_9PEZI</name>
<protein>
    <submittedName>
        <fullName evidence="1">Uncharacterized protein</fullName>
    </submittedName>
</protein>
<comment type="caution">
    <text evidence="1">The sequence shown here is derived from an EMBL/GenBank/DDBJ whole genome shotgun (WGS) entry which is preliminary data.</text>
</comment>
<sequence>MPPRIPRKALQPSYQCPSCTAFALSKRTFTSSSPLSVIGPESPKYIEIPEPPQQTVPPKERVRGKLPVPRDIFGGVAAGRGLDKADPENVAKSTQEPTRQRRVTQSAEESRIAWKQRMAAMRRQNLREGIESLKERKVKTMTEAERRSKQRQEEREALLNRPEREDERLTNPSVTIPLSYLTNGAVPDPDRETRVAAAKQKVAEKEAQRAEERRDALHALYMQARDFITNEQQLNAAVEKAFGTPDAPVKFDPTSQVPSIWAKGRPDSVQQMLNKANGNARFDSSGGYASLTRDRVRRIAEELTGGRTNDDAAGR</sequence>